<accession>M7UD16</accession>
<protein>
    <submittedName>
        <fullName evidence="1">Putative phosphotransferase enzyme family protein</fullName>
    </submittedName>
</protein>
<keyword evidence="1" id="KW-0808">Transferase</keyword>
<dbReference type="OrthoDB" id="2831558at2759"/>
<evidence type="ECO:0000313" key="2">
    <source>
        <dbReference type="Proteomes" id="UP000012045"/>
    </source>
</evidence>
<gene>
    <name evidence="1" type="ORF">BcDW1_6797</name>
</gene>
<proteinExistence type="predicted"/>
<dbReference type="AlphaFoldDB" id="M7UD16"/>
<evidence type="ECO:0000313" key="1">
    <source>
        <dbReference type="EMBL" id="EMR84568.1"/>
    </source>
</evidence>
<name>M7UD16_BOTF1</name>
<reference evidence="2" key="1">
    <citation type="journal article" date="2013" name="Genome Announc.">
        <title>Draft genome sequence of Botrytis cinerea BcDW1, inoculum for noble rot of grape berries.</title>
        <authorList>
            <person name="Blanco-Ulate B."/>
            <person name="Allen G."/>
            <person name="Powell A.L."/>
            <person name="Cantu D."/>
        </authorList>
    </citation>
    <scope>NUCLEOTIDE SEQUENCE [LARGE SCALE GENOMIC DNA]</scope>
    <source>
        <strain evidence="2">BcDW1</strain>
    </source>
</reference>
<organism evidence="1 2">
    <name type="scientific">Botryotinia fuckeliana (strain BcDW1)</name>
    <name type="common">Noble rot fungus</name>
    <name type="synonym">Botrytis cinerea</name>
    <dbReference type="NCBI Taxonomy" id="1290391"/>
    <lineage>
        <taxon>Eukaryota</taxon>
        <taxon>Fungi</taxon>
        <taxon>Dikarya</taxon>
        <taxon>Ascomycota</taxon>
        <taxon>Pezizomycotina</taxon>
        <taxon>Leotiomycetes</taxon>
        <taxon>Helotiales</taxon>
        <taxon>Sclerotiniaceae</taxon>
        <taxon>Botrytis</taxon>
    </lineage>
</organism>
<sequence length="76" mass="8431">MRLNNPDSEDTHQETRVQNEVAILSLARDTPSHMNLPVVPRVLGWGSASRNHTGWILQELMPGEPLAEAFEAMPLG</sequence>
<dbReference type="EMBL" id="KB707943">
    <property type="protein sequence ID" value="EMR84568.1"/>
    <property type="molecule type" value="Genomic_DNA"/>
</dbReference>
<dbReference type="Proteomes" id="UP000012045">
    <property type="component" value="Unassembled WGS sequence"/>
</dbReference>
<dbReference type="STRING" id="1290391.M7UD16"/>
<dbReference type="HOGENOM" id="CLU_2654173_0_0_1"/>
<dbReference type="GO" id="GO:0016740">
    <property type="term" value="F:transferase activity"/>
    <property type="evidence" value="ECO:0007669"/>
    <property type="project" value="UniProtKB-KW"/>
</dbReference>